<dbReference type="GO" id="GO:0060320">
    <property type="term" value="P:rejection of self pollen"/>
    <property type="evidence" value="ECO:0007669"/>
    <property type="project" value="UniProtKB-KW"/>
</dbReference>
<dbReference type="GO" id="GO:0005576">
    <property type="term" value="C:extracellular region"/>
    <property type="evidence" value="ECO:0007669"/>
    <property type="project" value="UniProtKB-SubCell"/>
</dbReference>
<keyword evidence="8" id="KW-1185">Reference proteome</keyword>
<evidence type="ECO:0000256" key="5">
    <source>
        <dbReference type="ARBA" id="ARBA00022729"/>
    </source>
</evidence>
<keyword evidence="3 6" id="KW-0713">Self-incompatibility</keyword>
<evidence type="ECO:0000313" key="8">
    <source>
        <dbReference type="Proteomes" id="UP000436088"/>
    </source>
</evidence>
<evidence type="ECO:0000256" key="1">
    <source>
        <dbReference type="ARBA" id="ARBA00004613"/>
    </source>
</evidence>
<reference evidence="7" key="1">
    <citation type="submission" date="2019-09" db="EMBL/GenBank/DDBJ databases">
        <title>Draft genome information of white flower Hibiscus syriacus.</title>
        <authorList>
            <person name="Kim Y.-M."/>
        </authorList>
    </citation>
    <scope>NUCLEOTIDE SEQUENCE [LARGE SCALE GENOMIC DNA]</scope>
    <source>
        <strain evidence="7">YM2019G1</strain>
    </source>
</reference>
<keyword evidence="5" id="KW-0732">Signal</keyword>
<evidence type="ECO:0000256" key="2">
    <source>
        <dbReference type="ARBA" id="ARBA00005581"/>
    </source>
</evidence>
<evidence type="ECO:0000313" key="7">
    <source>
        <dbReference type="EMBL" id="KAE8673671.1"/>
    </source>
</evidence>
<evidence type="ECO:0000256" key="6">
    <source>
        <dbReference type="RuleBase" id="RU367044"/>
    </source>
</evidence>
<dbReference type="AlphaFoldDB" id="A0A6A2XD45"/>
<sequence>MLLLASFISQTPLGYAESVDKVLLRVRFKVHIINGMPDNAKPVEITCHSNDDDLGHHTLWKDQEFKFKFITHFWRKTHFVCNFNWGPKSLNDITVFVSGVETRSCKESGNCFWKATPQGIYFSTDFQNWELRFSW</sequence>
<proteinExistence type="inferred from homology"/>
<comment type="similarity">
    <text evidence="2 6">Belongs to the plant self-incompatibility (S1) protein family.</text>
</comment>
<evidence type="ECO:0000256" key="4">
    <source>
        <dbReference type="ARBA" id="ARBA00022525"/>
    </source>
</evidence>
<dbReference type="InterPro" id="IPR010264">
    <property type="entry name" value="Self-incomp_S1"/>
</dbReference>
<comment type="caution">
    <text evidence="7">The sequence shown here is derived from an EMBL/GenBank/DDBJ whole genome shotgun (WGS) entry which is preliminary data.</text>
</comment>
<protein>
    <recommendedName>
        <fullName evidence="6">S-protein homolog</fullName>
    </recommendedName>
</protein>
<dbReference type="PANTHER" id="PTHR31232:SF137">
    <property type="entry name" value="S-PROTEIN HOMOLOG"/>
    <property type="match status" value="1"/>
</dbReference>
<evidence type="ECO:0000256" key="3">
    <source>
        <dbReference type="ARBA" id="ARBA00022471"/>
    </source>
</evidence>
<dbReference type="EMBL" id="VEPZ02001425">
    <property type="protein sequence ID" value="KAE8673671.1"/>
    <property type="molecule type" value="Genomic_DNA"/>
</dbReference>
<keyword evidence="4 6" id="KW-0964">Secreted</keyword>
<comment type="subcellular location">
    <subcellularLocation>
        <location evidence="1 6">Secreted</location>
    </subcellularLocation>
</comment>
<gene>
    <name evidence="7" type="ORF">F3Y22_tig00111779pilonHSYRG00315</name>
</gene>
<dbReference type="PANTHER" id="PTHR31232">
    <property type="match status" value="1"/>
</dbReference>
<accession>A0A6A2XD45</accession>
<name>A0A6A2XD45_HIBSY</name>
<dbReference type="Proteomes" id="UP000436088">
    <property type="component" value="Unassembled WGS sequence"/>
</dbReference>
<dbReference type="Pfam" id="PF05938">
    <property type="entry name" value="Self-incomp_S1"/>
    <property type="match status" value="1"/>
</dbReference>
<organism evidence="7 8">
    <name type="scientific">Hibiscus syriacus</name>
    <name type="common">Rose of Sharon</name>
    <dbReference type="NCBI Taxonomy" id="106335"/>
    <lineage>
        <taxon>Eukaryota</taxon>
        <taxon>Viridiplantae</taxon>
        <taxon>Streptophyta</taxon>
        <taxon>Embryophyta</taxon>
        <taxon>Tracheophyta</taxon>
        <taxon>Spermatophyta</taxon>
        <taxon>Magnoliopsida</taxon>
        <taxon>eudicotyledons</taxon>
        <taxon>Gunneridae</taxon>
        <taxon>Pentapetalae</taxon>
        <taxon>rosids</taxon>
        <taxon>malvids</taxon>
        <taxon>Malvales</taxon>
        <taxon>Malvaceae</taxon>
        <taxon>Malvoideae</taxon>
        <taxon>Hibiscus</taxon>
    </lineage>
</organism>